<dbReference type="EMBL" id="JBHTGP010000013">
    <property type="protein sequence ID" value="MFD0688079.1"/>
    <property type="molecule type" value="Genomic_DNA"/>
</dbReference>
<organism evidence="1 2">
    <name type="scientific">Actinomadura fibrosa</name>
    <dbReference type="NCBI Taxonomy" id="111802"/>
    <lineage>
        <taxon>Bacteria</taxon>
        <taxon>Bacillati</taxon>
        <taxon>Actinomycetota</taxon>
        <taxon>Actinomycetes</taxon>
        <taxon>Streptosporangiales</taxon>
        <taxon>Thermomonosporaceae</taxon>
        <taxon>Actinomadura</taxon>
    </lineage>
</organism>
<comment type="caution">
    <text evidence="1">The sequence shown here is derived from an EMBL/GenBank/DDBJ whole genome shotgun (WGS) entry which is preliminary data.</text>
</comment>
<sequence length="202" mass="22230">MTVIAAFLDRELAADARYGGRMDLDECPPSPPALDRYLRSRARHSAARLRINRELRALCTGRPAFLRLLAYEYAGMPGYRPSWEPAFAGGEVPPGPLSDLLLERWRDEERLAREAAEEAGLDFAWREVDRQDGQGLVIDGEGRPLWNTAVHPEDGFAIARHGPGRALRGLAAGREILGTLDPAAGTDRTVLNLLAEPYTTDG</sequence>
<keyword evidence="2" id="KW-1185">Reference proteome</keyword>
<proteinExistence type="predicted"/>
<gene>
    <name evidence="1" type="ORF">ACFQZM_26535</name>
</gene>
<reference evidence="2" key="1">
    <citation type="journal article" date="2019" name="Int. J. Syst. Evol. Microbiol.">
        <title>The Global Catalogue of Microorganisms (GCM) 10K type strain sequencing project: providing services to taxonomists for standard genome sequencing and annotation.</title>
        <authorList>
            <consortium name="The Broad Institute Genomics Platform"/>
            <consortium name="The Broad Institute Genome Sequencing Center for Infectious Disease"/>
            <person name="Wu L."/>
            <person name="Ma J."/>
        </authorList>
    </citation>
    <scope>NUCLEOTIDE SEQUENCE [LARGE SCALE GENOMIC DNA]</scope>
    <source>
        <strain evidence="2">JCM 9371</strain>
    </source>
</reference>
<accession>A0ABW2XPW8</accession>
<name>A0ABW2XPW8_9ACTN</name>
<dbReference type="RefSeq" id="WP_131758155.1">
    <property type="nucleotide sequence ID" value="NZ_CAACUY010000045.1"/>
</dbReference>
<protein>
    <submittedName>
        <fullName evidence="1">Uncharacterized protein</fullName>
    </submittedName>
</protein>
<dbReference type="Proteomes" id="UP001597063">
    <property type="component" value="Unassembled WGS sequence"/>
</dbReference>
<evidence type="ECO:0000313" key="2">
    <source>
        <dbReference type="Proteomes" id="UP001597063"/>
    </source>
</evidence>
<evidence type="ECO:0000313" key="1">
    <source>
        <dbReference type="EMBL" id="MFD0688079.1"/>
    </source>
</evidence>